<reference evidence="12 13" key="1">
    <citation type="journal article" date="2021" name="Commun. Biol.">
        <title>The genome of Shorea leprosula (Dipterocarpaceae) highlights the ecological relevance of drought in aseasonal tropical rainforests.</title>
        <authorList>
            <person name="Ng K.K.S."/>
            <person name="Kobayashi M.J."/>
            <person name="Fawcett J.A."/>
            <person name="Hatakeyama M."/>
            <person name="Paape T."/>
            <person name="Ng C.H."/>
            <person name="Ang C.C."/>
            <person name="Tnah L.H."/>
            <person name="Lee C.T."/>
            <person name="Nishiyama T."/>
            <person name="Sese J."/>
            <person name="O'Brien M.J."/>
            <person name="Copetti D."/>
            <person name="Mohd Noor M.I."/>
            <person name="Ong R.C."/>
            <person name="Putra M."/>
            <person name="Sireger I.Z."/>
            <person name="Indrioko S."/>
            <person name="Kosugi Y."/>
            <person name="Izuno A."/>
            <person name="Isagi Y."/>
            <person name="Lee S.L."/>
            <person name="Shimizu K.K."/>
        </authorList>
    </citation>
    <scope>NUCLEOTIDE SEQUENCE [LARGE SCALE GENOMIC DNA]</scope>
    <source>
        <strain evidence="12">214</strain>
    </source>
</reference>
<dbReference type="FunFam" id="1.10.110.10:FF:000001">
    <property type="entry name" value="Bifunctional inhibitor/lipid-transfer protein/seed storage 2S albumin superfamily protein"/>
    <property type="match status" value="1"/>
</dbReference>
<evidence type="ECO:0000256" key="7">
    <source>
        <dbReference type="ARBA" id="ARBA00023180"/>
    </source>
</evidence>
<keyword evidence="9" id="KW-1133">Transmembrane helix</keyword>
<dbReference type="SMART" id="SM00499">
    <property type="entry name" value="AAI"/>
    <property type="match status" value="1"/>
</dbReference>
<keyword evidence="6" id="KW-1015">Disulfide bond</keyword>
<dbReference type="InterPro" id="IPR036312">
    <property type="entry name" value="Bifun_inhib/LTP/seed_sf"/>
</dbReference>
<evidence type="ECO:0000259" key="11">
    <source>
        <dbReference type="SMART" id="SM00499"/>
    </source>
</evidence>
<gene>
    <name evidence="12" type="ORF">SLEP1_g31708</name>
</gene>
<dbReference type="AlphaFoldDB" id="A0AAV5KBA4"/>
<feature type="domain" description="Bifunctional inhibitor/plant lipid transfer protein/seed storage helical" evidence="11">
    <location>
        <begin position="34"/>
        <end position="111"/>
    </location>
</feature>
<comment type="subcellular location">
    <subcellularLocation>
        <location evidence="1">Cell membrane</location>
        <topology evidence="1">Lipid-anchor</topology>
        <topology evidence="1">GPI-anchor</topology>
    </subcellularLocation>
</comment>
<organism evidence="12 13">
    <name type="scientific">Rubroshorea leprosula</name>
    <dbReference type="NCBI Taxonomy" id="152421"/>
    <lineage>
        <taxon>Eukaryota</taxon>
        <taxon>Viridiplantae</taxon>
        <taxon>Streptophyta</taxon>
        <taxon>Embryophyta</taxon>
        <taxon>Tracheophyta</taxon>
        <taxon>Spermatophyta</taxon>
        <taxon>Magnoliopsida</taxon>
        <taxon>eudicotyledons</taxon>
        <taxon>Gunneridae</taxon>
        <taxon>Pentapetalae</taxon>
        <taxon>rosids</taxon>
        <taxon>malvids</taxon>
        <taxon>Malvales</taxon>
        <taxon>Dipterocarpaceae</taxon>
        <taxon>Rubroshorea</taxon>
    </lineage>
</organism>
<evidence type="ECO:0000256" key="10">
    <source>
        <dbReference type="SAM" id="SignalP"/>
    </source>
</evidence>
<keyword evidence="5 10" id="KW-0732">Signal</keyword>
<dbReference type="PANTHER" id="PTHR33044">
    <property type="entry name" value="BIFUNCTIONAL INHIBITOR/LIPID-TRANSFER PROTEIN/SEED STORAGE 2S ALBUMIN SUPERFAMILY PROTEIN-RELATED"/>
    <property type="match status" value="1"/>
</dbReference>
<keyword evidence="8" id="KW-0449">Lipoprotein</keyword>
<keyword evidence="7" id="KW-0325">Glycoprotein</keyword>
<feature type="transmembrane region" description="Helical" evidence="9">
    <location>
        <begin position="171"/>
        <end position="191"/>
    </location>
</feature>
<protein>
    <recommendedName>
        <fullName evidence="11">Bifunctional inhibitor/plant lipid transfer protein/seed storage helical domain-containing protein</fullName>
    </recommendedName>
</protein>
<dbReference type="PRINTS" id="PR00382">
    <property type="entry name" value="LIPIDTRNSFER"/>
</dbReference>
<feature type="chain" id="PRO_5043394486" description="Bifunctional inhibitor/plant lipid transfer protein/seed storage helical domain-containing protein" evidence="10">
    <location>
        <begin position="26"/>
        <end position="193"/>
    </location>
</feature>
<dbReference type="Gene3D" id="1.10.110.10">
    <property type="entry name" value="Plant lipid-transfer and hydrophobic proteins"/>
    <property type="match status" value="1"/>
</dbReference>
<accession>A0AAV5KBA4</accession>
<keyword evidence="9" id="KW-0812">Transmembrane</keyword>
<dbReference type="GO" id="GO:0008289">
    <property type="term" value="F:lipid binding"/>
    <property type="evidence" value="ECO:0007669"/>
    <property type="project" value="InterPro"/>
</dbReference>
<feature type="signal peptide" evidence="10">
    <location>
        <begin position="1"/>
        <end position="25"/>
    </location>
</feature>
<comment type="similarity">
    <text evidence="2">Belongs to the plant LTP family.</text>
</comment>
<dbReference type="EMBL" id="BPVZ01000058">
    <property type="protein sequence ID" value="GKV21760.1"/>
    <property type="molecule type" value="Genomic_DNA"/>
</dbReference>
<dbReference type="InterPro" id="IPR000528">
    <property type="entry name" value="Plant_nsLTP"/>
</dbReference>
<dbReference type="GO" id="GO:0005886">
    <property type="term" value="C:plasma membrane"/>
    <property type="evidence" value="ECO:0007669"/>
    <property type="project" value="UniProtKB-SubCell"/>
</dbReference>
<evidence type="ECO:0000256" key="6">
    <source>
        <dbReference type="ARBA" id="ARBA00023157"/>
    </source>
</evidence>
<evidence type="ECO:0000313" key="13">
    <source>
        <dbReference type="Proteomes" id="UP001054252"/>
    </source>
</evidence>
<evidence type="ECO:0000256" key="1">
    <source>
        <dbReference type="ARBA" id="ARBA00004609"/>
    </source>
</evidence>
<evidence type="ECO:0000256" key="9">
    <source>
        <dbReference type="SAM" id="Phobius"/>
    </source>
</evidence>
<keyword evidence="3" id="KW-1003">Cell membrane</keyword>
<dbReference type="Proteomes" id="UP001054252">
    <property type="component" value="Unassembled WGS sequence"/>
</dbReference>
<evidence type="ECO:0000256" key="5">
    <source>
        <dbReference type="ARBA" id="ARBA00022729"/>
    </source>
</evidence>
<dbReference type="GO" id="GO:0098552">
    <property type="term" value="C:side of membrane"/>
    <property type="evidence" value="ECO:0007669"/>
    <property type="project" value="UniProtKB-KW"/>
</dbReference>
<dbReference type="GO" id="GO:0006869">
    <property type="term" value="P:lipid transport"/>
    <property type="evidence" value="ECO:0007669"/>
    <property type="project" value="InterPro"/>
</dbReference>
<dbReference type="SUPFAM" id="SSF47699">
    <property type="entry name" value="Bifunctional inhibitor/lipid-transfer protein/seed storage 2S albumin"/>
    <property type="match status" value="1"/>
</dbReference>
<sequence>METKQQQTIALSITVLLMLVGTATSDLAQDRAECSNQLVGLATCLPYVGGESKAPTPDCCSGLKQVVDKSKKCLCILIQDRDDPNLGIKVNATLAATLPSTCHVPVNISDCISLLHLAPNSQEAKLFEGYEKLTQGISPAPATASTGNSTATSSATSAQVKSDGGIKKKRWLGMEMVFGVSLWIFSLHLIFDV</sequence>
<proteinExistence type="inferred from homology"/>
<dbReference type="CDD" id="cd00010">
    <property type="entry name" value="AAI_LTSS"/>
    <property type="match status" value="1"/>
</dbReference>
<dbReference type="Pfam" id="PF14368">
    <property type="entry name" value="LTP_2"/>
    <property type="match status" value="1"/>
</dbReference>
<evidence type="ECO:0000256" key="3">
    <source>
        <dbReference type="ARBA" id="ARBA00022475"/>
    </source>
</evidence>
<name>A0AAV5KBA4_9ROSI</name>
<keyword evidence="13" id="KW-1185">Reference proteome</keyword>
<evidence type="ECO:0000313" key="12">
    <source>
        <dbReference type="EMBL" id="GKV21760.1"/>
    </source>
</evidence>
<dbReference type="InterPro" id="IPR016140">
    <property type="entry name" value="Bifunc_inhib/LTP/seed_store"/>
</dbReference>
<keyword evidence="9" id="KW-0472">Membrane</keyword>
<evidence type="ECO:0000256" key="8">
    <source>
        <dbReference type="ARBA" id="ARBA00023288"/>
    </source>
</evidence>
<evidence type="ECO:0000256" key="4">
    <source>
        <dbReference type="ARBA" id="ARBA00022622"/>
    </source>
</evidence>
<dbReference type="InterPro" id="IPR043325">
    <property type="entry name" value="LTSS"/>
</dbReference>
<keyword evidence="4" id="KW-0336">GPI-anchor</keyword>
<evidence type="ECO:0000256" key="2">
    <source>
        <dbReference type="ARBA" id="ARBA00009748"/>
    </source>
</evidence>
<comment type="caution">
    <text evidence="12">The sequence shown here is derived from an EMBL/GenBank/DDBJ whole genome shotgun (WGS) entry which is preliminary data.</text>
</comment>